<dbReference type="Proteomes" id="UP001596380">
    <property type="component" value="Unassembled WGS sequence"/>
</dbReference>
<proteinExistence type="predicted"/>
<reference evidence="5" key="1">
    <citation type="journal article" date="2019" name="Int. J. Syst. Evol. Microbiol.">
        <title>The Global Catalogue of Microorganisms (GCM) 10K type strain sequencing project: providing services to taxonomists for standard genome sequencing and annotation.</title>
        <authorList>
            <consortium name="The Broad Institute Genomics Platform"/>
            <consortium name="The Broad Institute Genome Sequencing Center for Infectious Disease"/>
            <person name="Wu L."/>
            <person name="Ma J."/>
        </authorList>
    </citation>
    <scope>NUCLEOTIDE SEQUENCE [LARGE SCALE GENOMIC DNA]</scope>
    <source>
        <strain evidence="5">JCM 3369</strain>
    </source>
</reference>
<protein>
    <submittedName>
        <fullName evidence="4">NAD/NADP octopine/nopaline dehydrogenase family protein</fullName>
    </submittedName>
</protein>
<evidence type="ECO:0000259" key="2">
    <source>
        <dbReference type="Pfam" id="PF01210"/>
    </source>
</evidence>
<dbReference type="Pfam" id="PF01210">
    <property type="entry name" value="NAD_Gly3P_dh_N"/>
    <property type="match status" value="1"/>
</dbReference>
<evidence type="ECO:0000259" key="3">
    <source>
        <dbReference type="Pfam" id="PF02317"/>
    </source>
</evidence>
<dbReference type="PANTHER" id="PTHR38015:SF1">
    <property type="entry name" value="OPINE DEHYDROGENASE DOMAIN-CONTAINING PROTEIN"/>
    <property type="match status" value="1"/>
</dbReference>
<dbReference type="InterPro" id="IPR008927">
    <property type="entry name" value="6-PGluconate_DH-like_C_sf"/>
</dbReference>
<name>A0ABW2CXP5_9ACTN</name>
<dbReference type="EMBL" id="JBHSXS010000055">
    <property type="protein sequence ID" value="MFC6886546.1"/>
    <property type="molecule type" value="Genomic_DNA"/>
</dbReference>
<sequence length="359" mass="36686">MSTVAVLGAGAGGLSAVVELTRAGHDVRLWNRNPMTLAPHAERRSVRHDGVLGTGEAAPQVMTTDLAEALQGAEAAVVCLPSVAHGALFADLAELKAALPIVLNPGHTGGALHARAVFAERGVPLPPLAEFSTLTYVARVKAGTVVTTGRAGTVRAACLPGGDEALEHGIRLFRCAAEVPDVLASSLSNVNLVLHPPGAVLGAAWVEATGGDFTFYVDGMTPGVARVLEALDEERRAVARAYGHALPGLLAEMTAIGTADPVAAERGDVVGAVRGGEANRTIMAPDSFAHRYYREDLPYGLLPFTVLARIADVPVPAATALLTLGGTATGEAPAANGLDAARLGLAGLDAEGVLAVVRR</sequence>
<dbReference type="PANTHER" id="PTHR38015">
    <property type="entry name" value="BLR6086 PROTEIN"/>
    <property type="match status" value="1"/>
</dbReference>
<dbReference type="SUPFAM" id="SSF48179">
    <property type="entry name" value="6-phosphogluconate dehydrogenase C-terminal domain-like"/>
    <property type="match status" value="1"/>
</dbReference>
<dbReference type="InterPro" id="IPR003421">
    <property type="entry name" value="Opine_DH"/>
</dbReference>
<evidence type="ECO:0000313" key="5">
    <source>
        <dbReference type="Proteomes" id="UP001596380"/>
    </source>
</evidence>
<keyword evidence="1" id="KW-0560">Oxidoreductase</keyword>
<dbReference type="Pfam" id="PF02317">
    <property type="entry name" value="Octopine_DH"/>
    <property type="match status" value="1"/>
</dbReference>
<accession>A0ABW2CXP5</accession>
<dbReference type="Gene3D" id="1.10.1040.10">
    <property type="entry name" value="N-(1-d-carboxylethyl)-l-norvaline Dehydrogenase, domain 2"/>
    <property type="match status" value="1"/>
</dbReference>
<dbReference type="Gene3D" id="3.40.50.720">
    <property type="entry name" value="NAD(P)-binding Rossmann-like Domain"/>
    <property type="match status" value="1"/>
</dbReference>
<dbReference type="RefSeq" id="WP_160820298.1">
    <property type="nucleotide sequence ID" value="NZ_JBHSXE010000001.1"/>
</dbReference>
<evidence type="ECO:0000313" key="4">
    <source>
        <dbReference type="EMBL" id="MFC6886546.1"/>
    </source>
</evidence>
<organism evidence="4 5">
    <name type="scientific">Actinomadura yumaensis</name>
    <dbReference type="NCBI Taxonomy" id="111807"/>
    <lineage>
        <taxon>Bacteria</taxon>
        <taxon>Bacillati</taxon>
        <taxon>Actinomycetota</taxon>
        <taxon>Actinomycetes</taxon>
        <taxon>Streptosporangiales</taxon>
        <taxon>Thermomonosporaceae</taxon>
        <taxon>Actinomadura</taxon>
    </lineage>
</organism>
<dbReference type="InterPro" id="IPR013328">
    <property type="entry name" value="6PGD_dom2"/>
</dbReference>
<dbReference type="SUPFAM" id="SSF51735">
    <property type="entry name" value="NAD(P)-binding Rossmann-fold domains"/>
    <property type="match status" value="1"/>
</dbReference>
<gene>
    <name evidence="4" type="ORF">ACFQKB_42770</name>
</gene>
<feature type="domain" description="Glycerol-3-phosphate dehydrogenase NAD-dependent N-terminal" evidence="2">
    <location>
        <begin position="4"/>
        <end position="96"/>
    </location>
</feature>
<evidence type="ECO:0000256" key="1">
    <source>
        <dbReference type="ARBA" id="ARBA00023002"/>
    </source>
</evidence>
<dbReference type="InterPro" id="IPR036291">
    <property type="entry name" value="NAD(P)-bd_dom_sf"/>
</dbReference>
<comment type="caution">
    <text evidence="4">The sequence shown here is derived from an EMBL/GenBank/DDBJ whole genome shotgun (WGS) entry which is preliminary data.</text>
</comment>
<dbReference type="InterPro" id="IPR051729">
    <property type="entry name" value="Opine/Lysopine_DH"/>
</dbReference>
<feature type="domain" description="Opine dehydrogenase" evidence="3">
    <location>
        <begin position="179"/>
        <end position="328"/>
    </location>
</feature>
<dbReference type="InterPro" id="IPR011128">
    <property type="entry name" value="G3P_DH_NAD-dep_N"/>
</dbReference>
<keyword evidence="5" id="KW-1185">Reference proteome</keyword>